<gene>
    <name evidence="7" type="primary">LOC113837126</name>
</gene>
<keyword evidence="3 5" id="KW-0732">Signal</keyword>
<feature type="signal peptide" evidence="5">
    <location>
        <begin position="1"/>
        <end position="16"/>
    </location>
</feature>
<reference evidence="6" key="2">
    <citation type="journal article" date="2020" name="Biotechnol. Bioeng.">
        <title>Chromosome-scale scaffolds for the Chinese hamster reference genome assembly to facilitate the study of the CHO epigenome.</title>
        <authorList>
            <person name="Hilliard W."/>
            <person name="MacDonald M."/>
            <person name="Lee K.H."/>
        </authorList>
    </citation>
    <scope>NUCLEOTIDE SEQUENCE [LARGE SCALE GENOMIC DNA]</scope>
    <source>
        <strain evidence="6">17A/GY</strain>
    </source>
</reference>
<feature type="chain" id="PRO_5039907983" evidence="5">
    <location>
        <begin position="17"/>
        <end position="109"/>
    </location>
</feature>
<feature type="compositionally biased region" description="Polar residues" evidence="4">
    <location>
        <begin position="37"/>
        <end position="57"/>
    </location>
</feature>
<evidence type="ECO:0000256" key="3">
    <source>
        <dbReference type="ARBA" id="ARBA00022729"/>
    </source>
</evidence>
<dbReference type="OrthoDB" id="10574973at2759"/>
<name>A0A9J7JXH7_CRIGR</name>
<feature type="compositionally biased region" description="Low complexity" evidence="4">
    <location>
        <begin position="88"/>
        <end position="101"/>
    </location>
</feature>
<comment type="subcellular location">
    <subcellularLocation>
        <location evidence="1">Secreted</location>
    </subcellularLocation>
</comment>
<dbReference type="GO" id="GO:0005576">
    <property type="term" value="C:extracellular region"/>
    <property type="evidence" value="ECO:0007669"/>
    <property type="project" value="UniProtKB-SubCell"/>
</dbReference>
<dbReference type="Proteomes" id="UP001108280">
    <property type="component" value="Chromosome 8"/>
</dbReference>
<keyword evidence="2" id="KW-0964">Secreted</keyword>
<feature type="compositionally biased region" description="Pro residues" evidence="4">
    <location>
        <begin position="77"/>
        <end position="87"/>
    </location>
</feature>
<evidence type="ECO:0000313" key="7">
    <source>
        <dbReference type="RefSeq" id="XP_027285780.1"/>
    </source>
</evidence>
<protein>
    <submittedName>
        <fullName evidence="7">Gliadoralin-A-like</fullName>
    </submittedName>
</protein>
<sequence length="109" mass="12147">MLVVLLTVSLLALSSAQRPSEEFVLSNRNTRERQPFPGNSQGGSVDSQTPDLQNTGEPQPKKSLRPSQPTQQIQRPRPAPLPRPPPQQSQQSQLAVQQQEQKVNERIMS</sequence>
<evidence type="ECO:0000256" key="4">
    <source>
        <dbReference type="SAM" id="MobiDB-lite"/>
    </source>
</evidence>
<reference evidence="6" key="1">
    <citation type="journal article" date="2018" name="Biotechnol. Bioeng.">
        <title>A reference genome of the Chinese hamster based on a hybrid assembly strategy.</title>
        <authorList>
            <person name="Rupp O."/>
            <person name="MacDonald M.L."/>
            <person name="Li S."/>
            <person name="Dhiman H."/>
            <person name="Polson S."/>
            <person name="Griep S."/>
            <person name="Heffner K."/>
            <person name="Hernandez I."/>
            <person name="Brinkrolf K."/>
            <person name="Jadhav V."/>
            <person name="Samoudi M."/>
            <person name="Hao H."/>
            <person name="Kingham B."/>
            <person name="Goesmann A."/>
            <person name="Betenbaugh M.J."/>
            <person name="Lewis N.E."/>
            <person name="Borth N."/>
            <person name="Lee K.H."/>
        </authorList>
    </citation>
    <scope>NUCLEOTIDE SEQUENCE [LARGE SCALE GENOMIC DNA]</scope>
    <source>
        <strain evidence="6">17A/GY</strain>
    </source>
</reference>
<keyword evidence="6" id="KW-1185">Reference proteome</keyword>
<dbReference type="AlphaFoldDB" id="A0A9J7JXH7"/>
<evidence type="ECO:0000256" key="5">
    <source>
        <dbReference type="SAM" id="SignalP"/>
    </source>
</evidence>
<dbReference type="KEGG" id="cge:113837126"/>
<evidence type="ECO:0000313" key="6">
    <source>
        <dbReference type="Proteomes" id="UP001108280"/>
    </source>
</evidence>
<feature type="region of interest" description="Disordered" evidence="4">
    <location>
        <begin position="16"/>
        <end position="109"/>
    </location>
</feature>
<proteinExistence type="predicted"/>
<dbReference type="Pfam" id="PF15240">
    <property type="entry name" value="Pro-rich"/>
    <property type="match status" value="1"/>
</dbReference>
<dbReference type="RefSeq" id="XP_027285780.1">
    <property type="nucleotide sequence ID" value="XM_027429979.1"/>
</dbReference>
<dbReference type="GeneID" id="113837126"/>
<evidence type="ECO:0000256" key="2">
    <source>
        <dbReference type="ARBA" id="ARBA00022525"/>
    </source>
</evidence>
<dbReference type="InterPro" id="IPR026086">
    <property type="entry name" value="Pro-rich"/>
</dbReference>
<evidence type="ECO:0000256" key="1">
    <source>
        <dbReference type="ARBA" id="ARBA00004613"/>
    </source>
</evidence>
<accession>A0A9J7JXH7</accession>
<organism evidence="6 7">
    <name type="scientific">Cricetulus griseus</name>
    <name type="common">Chinese hamster</name>
    <name type="synonym">Cricetulus barabensis griseus</name>
    <dbReference type="NCBI Taxonomy" id="10029"/>
    <lineage>
        <taxon>Eukaryota</taxon>
        <taxon>Metazoa</taxon>
        <taxon>Chordata</taxon>
        <taxon>Craniata</taxon>
        <taxon>Vertebrata</taxon>
        <taxon>Euteleostomi</taxon>
        <taxon>Mammalia</taxon>
        <taxon>Eutheria</taxon>
        <taxon>Euarchontoglires</taxon>
        <taxon>Glires</taxon>
        <taxon>Rodentia</taxon>
        <taxon>Myomorpha</taxon>
        <taxon>Muroidea</taxon>
        <taxon>Cricetidae</taxon>
        <taxon>Cricetinae</taxon>
        <taxon>Cricetulus</taxon>
    </lineage>
</organism>
<reference evidence="7" key="3">
    <citation type="submission" date="2025-08" db="UniProtKB">
        <authorList>
            <consortium name="RefSeq"/>
        </authorList>
    </citation>
    <scope>IDENTIFICATION</scope>
    <source>
        <strain evidence="7">17A/GY</strain>
        <tissue evidence="7">Liver</tissue>
    </source>
</reference>